<evidence type="ECO:0000313" key="3">
    <source>
        <dbReference type="Proteomes" id="UP000008068"/>
    </source>
</evidence>
<reference evidence="3" key="1">
    <citation type="submission" date="2011-07" db="EMBL/GenBank/DDBJ databases">
        <authorList>
            <consortium name="Caenorhabditis brenneri Sequencing and Analysis Consortium"/>
            <person name="Wilson R.K."/>
        </authorList>
    </citation>
    <scope>NUCLEOTIDE SEQUENCE [LARGE SCALE GENOMIC DNA]</scope>
    <source>
        <strain evidence="3">PB2801</strain>
    </source>
</reference>
<evidence type="ECO:0000313" key="2">
    <source>
        <dbReference type="EMBL" id="EGT44310.1"/>
    </source>
</evidence>
<name>G0P3R2_CAEBE</name>
<sequence length="179" mass="20626">MKPSDPIAEQLDALKIEDDLFVERLRLDKSNLEKMIASRNADIEDLKAQIARDEGAELRRIKAEMETMRRAHADLLYIYHFSLDMAGKQRRELQDEVERLTEELGVAKAVQAPQAPQAPPASDALCWLKLRRVQEKNEELKKELEAAMVEIKELKLRGKEPKSDVEEEDDWKESSTSLE</sequence>
<gene>
    <name evidence="2" type="ORF">CAEBREN_19197</name>
</gene>
<organism evidence="3">
    <name type="scientific">Caenorhabditis brenneri</name>
    <name type="common">Nematode worm</name>
    <dbReference type="NCBI Taxonomy" id="135651"/>
    <lineage>
        <taxon>Eukaryota</taxon>
        <taxon>Metazoa</taxon>
        <taxon>Ecdysozoa</taxon>
        <taxon>Nematoda</taxon>
        <taxon>Chromadorea</taxon>
        <taxon>Rhabditida</taxon>
        <taxon>Rhabditina</taxon>
        <taxon>Rhabditomorpha</taxon>
        <taxon>Rhabditoidea</taxon>
        <taxon>Rhabditidae</taxon>
        <taxon>Peloderinae</taxon>
        <taxon>Caenorhabditis</taxon>
    </lineage>
</organism>
<dbReference type="Proteomes" id="UP000008068">
    <property type="component" value="Unassembled WGS sequence"/>
</dbReference>
<proteinExistence type="predicted"/>
<dbReference type="HOGENOM" id="CLU_1504755_0_0_1"/>
<accession>G0P3R2</accession>
<feature type="compositionally biased region" description="Basic and acidic residues" evidence="1">
    <location>
        <begin position="155"/>
        <end position="164"/>
    </location>
</feature>
<dbReference type="AlphaFoldDB" id="G0P3R2"/>
<keyword evidence="3" id="KW-1185">Reference proteome</keyword>
<dbReference type="InParanoid" id="G0P3R2"/>
<evidence type="ECO:0000256" key="1">
    <source>
        <dbReference type="SAM" id="MobiDB-lite"/>
    </source>
</evidence>
<protein>
    <submittedName>
        <fullName evidence="2">Uncharacterized protein</fullName>
    </submittedName>
</protein>
<feature type="region of interest" description="Disordered" evidence="1">
    <location>
        <begin position="155"/>
        <end position="179"/>
    </location>
</feature>
<dbReference type="EMBL" id="GL380050">
    <property type="protein sequence ID" value="EGT44310.1"/>
    <property type="molecule type" value="Genomic_DNA"/>
</dbReference>